<protein>
    <submittedName>
        <fullName evidence="1">Uncharacterized protein</fullName>
    </submittedName>
</protein>
<gene>
    <name evidence="1" type="ORF">L3Q82_004099</name>
</gene>
<sequence length="122" mass="14039">MPFGLTNAPAVFQGFIKEVLREFLNDFVCVYLDDILIFIKMDPEKVSAVTNWPPLTLRKKVKQFLGFANFYRKFIRNFSAMAAPLHALTSPKVQFQWGPKAEEAFQRLFTTALVLTMPDPHL</sequence>
<accession>A0ACB8X7V6</accession>
<reference evidence="1" key="1">
    <citation type="submission" date="2022-04" db="EMBL/GenBank/DDBJ databases">
        <title>Jade perch genome.</title>
        <authorList>
            <person name="Chao B."/>
        </authorList>
    </citation>
    <scope>NUCLEOTIDE SEQUENCE</scope>
    <source>
        <strain evidence="1">CB-2022</strain>
    </source>
</reference>
<evidence type="ECO:0000313" key="2">
    <source>
        <dbReference type="Proteomes" id="UP000831701"/>
    </source>
</evidence>
<dbReference type="EMBL" id="CM041532">
    <property type="protein sequence ID" value="KAI3375819.1"/>
    <property type="molecule type" value="Genomic_DNA"/>
</dbReference>
<evidence type="ECO:0000313" key="1">
    <source>
        <dbReference type="EMBL" id="KAI3375819.1"/>
    </source>
</evidence>
<dbReference type="Proteomes" id="UP000831701">
    <property type="component" value="Chromosome 2"/>
</dbReference>
<proteinExistence type="predicted"/>
<name>A0ACB8X7V6_9TELE</name>
<comment type="caution">
    <text evidence="1">The sequence shown here is derived from an EMBL/GenBank/DDBJ whole genome shotgun (WGS) entry which is preliminary data.</text>
</comment>
<keyword evidence="2" id="KW-1185">Reference proteome</keyword>
<organism evidence="1 2">
    <name type="scientific">Scortum barcoo</name>
    <name type="common">barcoo grunter</name>
    <dbReference type="NCBI Taxonomy" id="214431"/>
    <lineage>
        <taxon>Eukaryota</taxon>
        <taxon>Metazoa</taxon>
        <taxon>Chordata</taxon>
        <taxon>Craniata</taxon>
        <taxon>Vertebrata</taxon>
        <taxon>Euteleostomi</taxon>
        <taxon>Actinopterygii</taxon>
        <taxon>Neopterygii</taxon>
        <taxon>Teleostei</taxon>
        <taxon>Neoteleostei</taxon>
        <taxon>Acanthomorphata</taxon>
        <taxon>Eupercaria</taxon>
        <taxon>Centrarchiformes</taxon>
        <taxon>Terapontoidei</taxon>
        <taxon>Terapontidae</taxon>
        <taxon>Scortum</taxon>
    </lineage>
</organism>